<evidence type="ECO:0000256" key="3">
    <source>
        <dbReference type="ARBA" id="ARBA00022617"/>
    </source>
</evidence>
<dbReference type="PANTHER" id="PTHR46696:SF4">
    <property type="entry name" value="BIOTIN BIOSYNTHESIS CYTOCHROME P450"/>
    <property type="match status" value="1"/>
</dbReference>
<evidence type="ECO:0000256" key="2">
    <source>
        <dbReference type="ARBA" id="ARBA00010617"/>
    </source>
</evidence>
<evidence type="ECO:0000313" key="9">
    <source>
        <dbReference type="EMBL" id="MBL1075348.1"/>
    </source>
</evidence>
<evidence type="ECO:0000313" key="10">
    <source>
        <dbReference type="Proteomes" id="UP000602198"/>
    </source>
</evidence>
<dbReference type="Pfam" id="PF00067">
    <property type="entry name" value="p450"/>
    <property type="match status" value="1"/>
</dbReference>
<dbReference type="EMBL" id="JAERRJ010000004">
    <property type="protein sequence ID" value="MBL1075348.1"/>
    <property type="molecule type" value="Genomic_DNA"/>
</dbReference>
<comment type="cofactor">
    <cofactor evidence="1">
        <name>heme</name>
        <dbReference type="ChEBI" id="CHEBI:30413"/>
    </cofactor>
</comment>
<evidence type="ECO:0000256" key="4">
    <source>
        <dbReference type="ARBA" id="ARBA00022723"/>
    </source>
</evidence>
<organism evidence="9 10">
    <name type="scientific">Nocardia acididurans</name>
    <dbReference type="NCBI Taxonomy" id="2802282"/>
    <lineage>
        <taxon>Bacteria</taxon>
        <taxon>Bacillati</taxon>
        <taxon>Actinomycetota</taxon>
        <taxon>Actinomycetes</taxon>
        <taxon>Mycobacteriales</taxon>
        <taxon>Nocardiaceae</taxon>
        <taxon>Nocardia</taxon>
    </lineage>
</organism>
<keyword evidence="3 8" id="KW-0349">Heme</keyword>
<gene>
    <name evidence="9" type="ORF">JK358_13185</name>
</gene>
<keyword evidence="10" id="KW-1185">Reference proteome</keyword>
<dbReference type="PANTHER" id="PTHR46696">
    <property type="entry name" value="P450, PUTATIVE (EUROFUNG)-RELATED"/>
    <property type="match status" value="1"/>
</dbReference>
<evidence type="ECO:0000256" key="5">
    <source>
        <dbReference type="ARBA" id="ARBA00023002"/>
    </source>
</evidence>
<proteinExistence type="inferred from homology"/>
<dbReference type="PROSITE" id="PS00086">
    <property type="entry name" value="CYTOCHROME_P450"/>
    <property type="match status" value="1"/>
</dbReference>
<dbReference type="Proteomes" id="UP000602198">
    <property type="component" value="Unassembled WGS sequence"/>
</dbReference>
<evidence type="ECO:0000256" key="1">
    <source>
        <dbReference type="ARBA" id="ARBA00001971"/>
    </source>
</evidence>
<evidence type="ECO:0000256" key="6">
    <source>
        <dbReference type="ARBA" id="ARBA00023004"/>
    </source>
</evidence>
<keyword evidence="6 8" id="KW-0408">Iron</keyword>
<evidence type="ECO:0000256" key="7">
    <source>
        <dbReference type="ARBA" id="ARBA00023033"/>
    </source>
</evidence>
<keyword evidence="5 8" id="KW-0560">Oxidoreductase</keyword>
<dbReference type="RefSeq" id="WP_201947221.1">
    <property type="nucleotide sequence ID" value="NZ_JAERRJ010000004.1"/>
</dbReference>
<evidence type="ECO:0000256" key="8">
    <source>
        <dbReference type="RuleBase" id="RU000461"/>
    </source>
</evidence>
<name>A0ABS1M3V4_9NOCA</name>
<protein>
    <submittedName>
        <fullName evidence="9">Cytochrome P450</fullName>
    </submittedName>
</protein>
<dbReference type="InterPro" id="IPR002397">
    <property type="entry name" value="Cyt_P450_B"/>
</dbReference>
<comment type="similarity">
    <text evidence="2 8">Belongs to the cytochrome P450 family.</text>
</comment>
<reference evidence="9 10" key="1">
    <citation type="submission" date="2021-01" db="EMBL/GenBank/DDBJ databases">
        <title>WGS of actinomycetes isolated from Thailand.</title>
        <authorList>
            <person name="Thawai C."/>
        </authorList>
    </citation>
    <scope>NUCLEOTIDE SEQUENCE [LARGE SCALE GENOMIC DNA]</scope>
    <source>
        <strain evidence="9 10">LPG 2</strain>
    </source>
</reference>
<keyword evidence="7 8" id="KW-0503">Monooxygenase</keyword>
<comment type="caution">
    <text evidence="9">The sequence shown here is derived from an EMBL/GenBank/DDBJ whole genome shotgun (WGS) entry which is preliminary data.</text>
</comment>
<dbReference type="InterPro" id="IPR017972">
    <property type="entry name" value="Cyt_P450_CS"/>
</dbReference>
<dbReference type="InterPro" id="IPR036396">
    <property type="entry name" value="Cyt_P450_sf"/>
</dbReference>
<sequence length="413" mass="44276">MAAPPLDAIDIFDPVHLDDPYPLYRTLREQAPVYRVPGTNFHLVTSWELVAEAAGRTTDFSSNLTAVLIQQPEGPPAIFDMDGGGQALHVLATADAPGHSAQRKLVSTVLAKRIRELGPTVSALVDQLWAEQLRDGRMDWATGMADRLPLALVAEVIGLPAADVPRLLRWAYDSTEMLGGVMTPDRLPVLVTAAAELTAYLAERFAADETGSTAADLSDAGTPDLLRVLARARDAGVISDAVAVLVLVQLVGAGGESTAGLIANAARILATRPDLQTLLREQPHLVPAFLEETLRFESPFRGHHRHVTADTTLGGVDLPAGSHLLLMWGAANRDPAVFADPDVFDPHRPNARSHSAFGRGLHFCVGSALAKMEAVAAVTALLDRSTEFTLAGSPRWVPSIMVRRQLSLPLQIR</sequence>
<dbReference type="SUPFAM" id="SSF48264">
    <property type="entry name" value="Cytochrome P450"/>
    <property type="match status" value="1"/>
</dbReference>
<dbReference type="InterPro" id="IPR001128">
    <property type="entry name" value="Cyt_P450"/>
</dbReference>
<accession>A0ABS1M3V4</accession>
<dbReference type="PRINTS" id="PR00359">
    <property type="entry name" value="BP450"/>
</dbReference>
<keyword evidence="4 8" id="KW-0479">Metal-binding</keyword>
<dbReference type="Gene3D" id="1.10.630.10">
    <property type="entry name" value="Cytochrome P450"/>
    <property type="match status" value="1"/>
</dbReference>